<dbReference type="EMBL" id="BMVC01000003">
    <property type="protein sequence ID" value="GHC88519.1"/>
    <property type="molecule type" value="Genomic_DNA"/>
</dbReference>
<proteinExistence type="predicted"/>
<dbReference type="Proteomes" id="UP000638353">
    <property type="component" value="Unassembled WGS sequence"/>
</dbReference>
<comment type="caution">
    <text evidence="1">The sequence shown here is derived from an EMBL/GenBank/DDBJ whole genome shotgun (WGS) entry which is preliminary data.</text>
</comment>
<dbReference type="RefSeq" id="WP_189823256.1">
    <property type="nucleotide sequence ID" value="NZ_BMVC01000003.1"/>
</dbReference>
<protein>
    <submittedName>
        <fullName evidence="1">Uncharacterized protein</fullName>
    </submittedName>
</protein>
<reference evidence="1" key="1">
    <citation type="journal article" date="2014" name="Int. J. Syst. Evol. Microbiol.">
        <title>Complete genome sequence of Corynebacterium casei LMG S-19264T (=DSM 44701T), isolated from a smear-ripened cheese.</title>
        <authorList>
            <consortium name="US DOE Joint Genome Institute (JGI-PGF)"/>
            <person name="Walter F."/>
            <person name="Albersmeier A."/>
            <person name="Kalinowski J."/>
            <person name="Ruckert C."/>
        </authorList>
    </citation>
    <scope>NUCLEOTIDE SEQUENCE</scope>
    <source>
        <strain evidence="1">JCM 4637</strain>
    </source>
</reference>
<evidence type="ECO:0000313" key="2">
    <source>
        <dbReference type="Proteomes" id="UP000638353"/>
    </source>
</evidence>
<gene>
    <name evidence="1" type="ORF">GCM10010334_21280</name>
</gene>
<evidence type="ECO:0000313" key="1">
    <source>
        <dbReference type="EMBL" id="GHC88519.1"/>
    </source>
</evidence>
<accession>A0A918WVN9</accession>
<reference evidence="1" key="2">
    <citation type="submission" date="2020-09" db="EMBL/GenBank/DDBJ databases">
        <authorList>
            <person name="Sun Q."/>
            <person name="Ohkuma M."/>
        </authorList>
    </citation>
    <scope>NUCLEOTIDE SEQUENCE</scope>
    <source>
        <strain evidence="1">JCM 4637</strain>
    </source>
</reference>
<sequence length="63" mass="7301">MTKYNPCRVPLETDLVDLREFLAEIECVTGNRRTTLESDNRFRWRVSGAVKQLREAAEFAAKV</sequence>
<dbReference type="AlphaFoldDB" id="A0A918WVN9"/>
<name>A0A918WVN9_9ACTN</name>
<organism evidence="1 2">
    <name type="scientific">Streptomyces finlayi</name>
    <dbReference type="NCBI Taxonomy" id="67296"/>
    <lineage>
        <taxon>Bacteria</taxon>
        <taxon>Bacillati</taxon>
        <taxon>Actinomycetota</taxon>
        <taxon>Actinomycetes</taxon>
        <taxon>Kitasatosporales</taxon>
        <taxon>Streptomycetaceae</taxon>
        <taxon>Streptomyces</taxon>
    </lineage>
</organism>